<evidence type="ECO:0000313" key="3">
    <source>
        <dbReference type="Proteomes" id="UP001346869"/>
    </source>
</evidence>
<organism evidence="2 3">
    <name type="scientific">Eleginops maclovinus</name>
    <name type="common">Patagonian blennie</name>
    <name type="synonym">Eleginus maclovinus</name>
    <dbReference type="NCBI Taxonomy" id="56733"/>
    <lineage>
        <taxon>Eukaryota</taxon>
        <taxon>Metazoa</taxon>
        <taxon>Chordata</taxon>
        <taxon>Craniata</taxon>
        <taxon>Vertebrata</taxon>
        <taxon>Euteleostomi</taxon>
        <taxon>Actinopterygii</taxon>
        <taxon>Neopterygii</taxon>
        <taxon>Teleostei</taxon>
        <taxon>Neoteleostei</taxon>
        <taxon>Acanthomorphata</taxon>
        <taxon>Eupercaria</taxon>
        <taxon>Perciformes</taxon>
        <taxon>Notothenioidei</taxon>
        <taxon>Eleginopidae</taxon>
        <taxon>Eleginops</taxon>
    </lineage>
</organism>
<evidence type="ECO:0000313" key="2">
    <source>
        <dbReference type="EMBL" id="KAK5849947.1"/>
    </source>
</evidence>
<dbReference type="EMBL" id="JAUZQC010000023">
    <property type="protein sequence ID" value="KAK5849947.1"/>
    <property type="molecule type" value="Genomic_DNA"/>
</dbReference>
<accession>A0AAN7WVB4</accession>
<feature type="region of interest" description="Disordered" evidence="1">
    <location>
        <begin position="1"/>
        <end position="88"/>
    </location>
</feature>
<feature type="compositionally biased region" description="Basic and acidic residues" evidence="1">
    <location>
        <begin position="9"/>
        <end position="22"/>
    </location>
</feature>
<reference evidence="2 3" key="1">
    <citation type="journal article" date="2023" name="Genes (Basel)">
        <title>Chromosome-Level Genome Assembly and Circadian Gene Repertoire of the Patagonia Blennie Eleginops maclovinus-The Closest Ancestral Proxy of Antarctic Cryonotothenioids.</title>
        <authorList>
            <person name="Cheng C.C."/>
            <person name="Rivera-Colon A.G."/>
            <person name="Minhas B.F."/>
            <person name="Wilson L."/>
            <person name="Rayamajhi N."/>
            <person name="Vargas-Chacoff L."/>
            <person name="Catchen J.M."/>
        </authorList>
    </citation>
    <scope>NUCLEOTIDE SEQUENCE [LARGE SCALE GENOMIC DNA]</scope>
    <source>
        <strain evidence="2">JMC-PN-2008</strain>
    </source>
</reference>
<proteinExistence type="predicted"/>
<name>A0AAN7WVB4_ELEMC</name>
<keyword evidence="3" id="KW-1185">Reference proteome</keyword>
<dbReference type="AlphaFoldDB" id="A0AAN7WVB4"/>
<protein>
    <submittedName>
        <fullName evidence="2">Uncharacterized protein</fullName>
    </submittedName>
</protein>
<evidence type="ECO:0000256" key="1">
    <source>
        <dbReference type="SAM" id="MobiDB-lite"/>
    </source>
</evidence>
<gene>
    <name evidence="2" type="ORF">PBY51_014241</name>
</gene>
<dbReference type="Proteomes" id="UP001346869">
    <property type="component" value="Unassembled WGS sequence"/>
</dbReference>
<reference evidence="2 3" key="2">
    <citation type="journal article" date="2023" name="Mol. Biol. Evol.">
        <title>Genomics of Secondarily Temperate Adaptation in the Only Non-Antarctic Icefish.</title>
        <authorList>
            <person name="Rivera-Colon A.G."/>
            <person name="Rayamajhi N."/>
            <person name="Minhas B.F."/>
            <person name="Madrigal G."/>
            <person name="Bilyk K.T."/>
            <person name="Yoon V."/>
            <person name="Hune M."/>
            <person name="Gregory S."/>
            <person name="Cheng C.H.C."/>
            <person name="Catchen J.M."/>
        </authorList>
    </citation>
    <scope>NUCLEOTIDE SEQUENCE [LARGE SCALE GENOMIC DNA]</scope>
    <source>
        <strain evidence="2">JMC-PN-2008</strain>
    </source>
</reference>
<sequence length="88" mass="9526">MAEVCPWDVESHQEVPAVEKRKSANVGTAKAKPAEVCPWDFEATLDNKDTDKSASPVKQSNPHPQGGVAKKADVCPWDFDDSTSSKKA</sequence>
<comment type="caution">
    <text evidence="2">The sequence shown here is derived from an EMBL/GenBank/DDBJ whole genome shotgun (WGS) entry which is preliminary data.</text>
</comment>